<dbReference type="PANTHER" id="PTHR43642:SF1">
    <property type="entry name" value="HYBRID SIGNAL TRANSDUCTION HISTIDINE KINASE G"/>
    <property type="match status" value="1"/>
</dbReference>
<sequence length="1767" mass="193272">MIQPAISARAPPPTLLDPIRRGQTFTVYEGRLTDGQAVICKTVSGRRWTPDAIARLENEYAITRGLTHPGQIVARALIRTDQGPMLVSDDPGDRSLDSIATLPLPPETVLRIAVELARILADLHQVHGIVHRDIKPSNLIVDAGFNRVRLIDYCLAIRAANLAEEPAGAFAAKGTLAYMAPEQSGRMNRQVDWRADLYAFGILLYELLTGRVPFADPDPATLIHRHLTEIPPAPRDLCDAIPPALSDAVMRLIRKNPEDRFQTATDFINAVERPDDGVAPVPSTLRIPDRLYGREAMIERLTGLMARQAEGQHGSSLLRIAGQSGIGKSALVERLVAPIVAAGGHFIQGKFDQTERARPYAPFVQAFNALLRSLLAGTTEQVDAWRAHLLDALSPNARVLLDILPGYEALLGPQPPVAKLGLNEAQIRMSLVFRRFVGALARADSPLVIFIDDLQWSDSASRSLIELLLTDPEIRHLTILTAYRDNEIGAGHPVAGLFATLEEKLGLPPVIEVGPLGQAAVSELLADALGHPTAEVEGLAARVVAKTGGNPFFVQQFLRALQRKRLLLYDAATGRWQWDLAAVDLEQITDNVADLVIERILELPAPTRDMVQIAACHGNLFETEILALAAERDSSEIVRLLGPALEADILLRADEEALEQGLLQRYRFQHDRVQQAAHDLLSHDLREQIHARIGVLLLEKIPDPAAVGRLTEITDHLIAGQHRLDPQGRLRLRDLALKSARLTKSAIAYDAALQYLDVAEAMLGEDAWQREPDLAFEIALEKAQAAYLQDRTDLAEEIADGLLGRGRPELDQVRVLGLMVLLHTSRMAYGRALDVGLRALALLGEKLPRRVHLLRVLAELASAKLRLAGRTTRDLAEGPRMQDPRKLAAMQIMVLLAPPAYFSAPNLLPLIALRMVQMSVRYGNAAESAYAYVLYGMLHCAVLADPVRGLAYGDLARQLAVDLDARDLEGRILMVYAGFIQHWSAPLVETLPIFLEGAEKAISAGDLEHHGYHHYGHASYAFMGGLPLAKVSDYLESHQAAEGDARHEKTRRIMRMAGFSIARMRGLADAVHAGEGERESEDESFAVWTEQRDATSLAYFHKYRMLDALMRDDFREVLARARGMEANLNGIVSMAYEPFYQFYEALALIELHAVDGAATSVLRRNRAWRLTRRLERWARHAPDNFAHRAALLRAELAAAGGRSSRAIGGFDAAVAAARRAGALHDVGLFLERAARFYLKRGADTAAAGYLAEAVDAFEVWGASAWSQVLAERYGDLVQPRTSRVADPSETRSSSSSHGQIVDSATLIRAAAALARKVSLKDVVTEVMRAMVINAGATRGVLLLDVDNRLQVAAEGDAKGEVRVLADGSAIELHGLPTGLVSFVRRARERVVMDDACVDLTFRSDPHIRAHPALSILCVPLLSKGDVVGMVYLENAGVRGAFSADRCITVETLGAQAAVSIENARLYDSLRSSLERQAELTFAHARFVPHQFLETLGRPSIGDIKLGDHVLTKASILFSDIRGFTSLVEGMAPVDAIHFINTYLSRMEPAVLAEGGFIDNYVGDAIMAVFDRGADASVSAGIAMLRSLGDWARTRERQGQSPIRIGVGIATGEMIFGTIGAANRLKCGVVGDTVNLAARIEGLTKHYGLGLLIGGNTYASLDDPERYLIREIDLVTVVGRETPVRLYEVFDADPEPLREQKQRTRDALSDGLRLYRAGHDDQAARNFGLCRDLAPDDPLPVLLAERCGRLHDPSAASAWDGIERIGLK</sequence>
<comment type="subcellular location">
    <subcellularLocation>
        <location evidence="1">Membrane</location>
        <topology evidence="1">Single-pass membrane protein</topology>
    </subcellularLocation>
</comment>
<dbReference type="InterPro" id="IPR029016">
    <property type="entry name" value="GAF-like_dom_sf"/>
</dbReference>
<dbReference type="CDD" id="cd14014">
    <property type="entry name" value="STKc_PknB_like"/>
    <property type="match status" value="1"/>
</dbReference>
<dbReference type="Pfam" id="PF13191">
    <property type="entry name" value="AAA_16"/>
    <property type="match status" value="1"/>
</dbReference>
<dbReference type="Pfam" id="PF01590">
    <property type="entry name" value="GAF"/>
    <property type="match status" value="1"/>
</dbReference>
<dbReference type="InterPro" id="IPR000719">
    <property type="entry name" value="Prot_kinase_dom"/>
</dbReference>
<dbReference type="InterPro" id="IPR008271">
    <property type="entry name" value="Ser/Thr_kinase_AS"/>
</dbReference>
<evidence type="ECO:0000259" key="2">
    <source>
        <dbReference type="PROSITE" id="PS50011"/>
    </source>
</evidence>
<dbReference type="PROSITE" id="PS50125">
    <property type="entry name" value="GUANYLATE_CYCLASE_2"/>
    <property type="match status" value="1"/>
</dbReference>
<feature type="domain" description="Protein kinase" evidence="2">
    <location>
        <begin position="13"/>
        <end position="272"/>
    </location>
</feature>
<dbReference type="OrthoDB" id="9801841at2"/>
<dbReference type="Gene3D" id="3.40.50.300">
    <property type="entry name" value="P-loop containing nucleotide triphosphate hydrolases"/>
    <property type="match status" value="1"/>
</dbReference>
<keyword evidence="5" id="KW-1185">Reference proteome</keyword>
<dbReference type="SUPFAM" id="SSF55073">
    <property type="entry name" value="Nucleotide cyclase"/>
    <property type="match status" value="1"/>
</dbReference>
<dbReference type="PANTHER" id="PTHR43642">
    <property type="entry name" value="HYBRID SIGNAL TRANSDUCTION HISTIDINE KINASE G"/>
    <property type="match status" value="1"/>
</dbReference>
<dbReference type="InterPro" id="IPR041664">
    <property type="entry name" value="AAA_16"/>
</dbReference>
<organism evidence="4 5">
    <name type="scientific">Thiocapsa roseopersicina</name>
    <dbReference type="NCBI Taxonomy" id="1058"/>
    <lineage>
        <taxon>Bacteria</taxon>
        <taxon>Pseudomonadati</taxon>
        <taxon>Pseudomonadota</taxon>
        <taxon>Gammaproteobacteria</taxon>
        <taxon>Chromatiales</taxon>
        <taxon>Chromatiaceae</taxon>
        <taxon>Thiocapsa</taxon>
    </lineage>
</organism>
<dbReference type="InterPro" id="IPR003018">
    <property type="entry name" value="GAF"/>
</dbReference>
<dbReference type="EMBL" id="FNNZ01000002">
    <property type="protein sequence ID" value="SDW25829.1"/>
    <property type="molecule type" value="Genomic_DNA"/>
</dbReference>
<dbReference type="InterPro" id="IPR029787">
    <property type="entry name" value="Nucleotide_cyclase"/>
</dbReference>
<dbReference type="SUPFAM" id="SSF55781">
    <property type="entry name" value="GAF domain-like"/>
    <property type="match status" value="1"/>
</dbReference>
<protein>
    <submittedName>
        <fullName evidence="4">Predicted ATPase</fullName>
    </submittedName>
</protein>
<dbReference type="SMART" id="SM00220">
    <property type="entry name" value="S_TKc"/>
    <property type="match status" value="1"/>
</dbReference>
<dbReference type="GO" id="GO:0009190">
    <property type="term" value="P:cyclic nucleotide biosynthetic process"/>
    <property type="evidence" value="ECO:0007669"/>
    <property type="project" value="InterPro"/>
</dbReference>
<dbReference type="GO" id="GO:0004672">
    <property type="term" value="F:protein kinase activity"/>
    <property type="evidence" value="ECO:0007669"/>
    <property type="project" value="InterPro"/>
</dbReference>
<dbReference type="PROSITE" id="PS50011">
    <property type="entry name" value="PROTEIN_KINASE_DOM"/>
    <property type="match status" value="1"/>
</dbReference>
<dbReference type="GO" id="GO:0016020">
    <property type="term" value="C:membrane"/>
    <property type="evidence" value="ECO:0007669"/>
    <property type="project" value="UniProtKB-SubCell"/>
</dbReference>
<dbReference type="STRING" id="1058.SAMN05421783_102262"/>
<dbReference type="RefSeq" id="WP_093028323.1">
    <property type="nucleotide sequence ID" value="NZ_FNNZ01000002.1"/>
</dbReference>
<dbReference type="GO" id="GO:0035556">
    <property type="term" value="P:intracellular signal transduction"/>
    <property type="evidence" value="ECO:0007669"/>
    <property type="project" value="InterPro"/>
</dbReference>
<dbReference type="GO" id="GO:0005524">
    <property type="term" value="F:ATP binding"/>
    <property type="evidence" value="ECO:0007669"/>
    <property type="project" value="InterPro"/>
</dbReference>
<dbReference type="SMART" id="SM00065">
    <property type="entry name" value="GAF"/>
    <property type="match status" value="1"/>
</dbReference>
<dbReference type="Proteomes" id="UP000198816">
    <property type="component" value="Unassembled WGS sequence"/>
</dbReference>
<dbReference type="Pfam" id="PF00069">
    <property type="entry name" value="Pkinase"/>
    <property type="match status" value="1"/>
</dbReference>
<dbReference type="CDD" id="cd07302">
    <property type="entry name" value="CHD"/>
    <property type="match status" value="1"/>
</dbReference>
<dbReference type="InterPro" id="IPR001054">
    <property type="entry name" value="A/G_cyclase"/>
</dbReference>
<name>A0A1H2S4D9_THIRO</name>
<evidence type="ECO:0000313" key="5">
    <source>
        <dbReference type="Proteomes" id="UP000198816"/>
    </source>
</evidence>
<dbReference type="Gene3D" id="1.10.510.10">
    <property type="entry name" value="Transferase(Phosphotransferase) domain 1"/>
    <property type="match status" value="1"/>
</dbReference>
<dbReference type="SUPFAM" id="SSF56112">
    <property type="entry name" value="Protein kinase-like (PK-like)"/>
    <property type="match status" value="1"/>
</dbReference>
<dbReference type="InterPro" id="IPR011009">
    <property type="entry name" value="Kinase-like_dom_sf"/>
</dbReference>
<dbReference type="Gene3D" id="3.30.70.1230">
    <property type="entry name" value="Nucleotide cyclase"/>
    <property type="match status" value="1"/>
</dbReference>
<evidence type="ECO:0000259" key="3">
    <source>
        <dbReference type="PROSITE" id="PS50125"/>
    </source>
</evidence>
<dbReference type="SMART" id="SM00044">
    <property type="entry name" value="CYCc"/>
    <property type="match status" value="1"/>
</dbReference>
<dbReference type="InterPro" id="IPR053159">
    <property type="entry name" value="Hybrid_Histidine_Kinase"/>
</dbReference>
<accession>A0A1H2S4D9</accession>
<dbReference type="GO" id="GO:0004016">
    <property type="term" value="F:adenylate cyclase activity"/>
    <property type="evidence" value="ECO:0007669"/>
    <property type="project" value="UniProtKB-ARBA"/>
</dbReference>
<gene>
    <name evidence="4" type="ORF">SAMN05421783_102262</name>
</gene>
<dbReference type="Gene3D" id="3.30.450.40">
    <property type="match status" value="1"/>
</dbReference>
<dbReference type="InterPro" id="IPR027417">
    <property type="entry name" value="P-loop_NTPase"/>
</dbReference>
<evidence type="ECO:0000256" key="1">
    <source>
        <dbReference type="ARBA" id="ARBA00004167"/>
    </source>
</evidence>
<evidence type="ECO:0000313" key="4">
    <source>
        <dbReference type="EMBL" id="SDW25829.1"/>
    </source>
</evidence>
<proteinExistence type="predicted"/>
<reference evidence="5" key="1">
    <citation type="submission" date="2016-10" db="EMBL/GenBank/DDBJ databases">
        <authorList>
            <person name="Varghese N."/>
            <person name="Submissions S."/>
        </authorList>
    </citation>
    <scope>NUCLEOTIDE SEQUENCE [LARGE SCALE GENOMIC DNA]</scope>
    <source>
        <strain evidence="5">DSM 217</strain>
    </source>
</reference>
<dbReference type="Pfam" id="PF00211">
    <property type="entry name" value="Guanylate_cyc"/>
    <property type="match status" value="1"/>
</dbReference>
<dbReference type="PROSITE" id="PS00108">
    <property type="entry name" value="PROTEIN_KINASE_ST"/>
    <property type="match status" value="1"/>
</dbReference>
<dbReference type="SUPFAM" id="SSF52540">
    <property type="entry name" value="P-loop containing nucleoside triphosphate hydrolases"/>
    <property type="match status" value="1"/>
</dbReference>
<feature type="domain" description="Guanylate cyclase" evidence="3">
    <location>
        <begin position="1514"/>
        <end position="1640"/>
    </location>
</feature>